<dbReference type="GO" id="GO:0005886">
    <property type="term" value="C:plasma membrane"/>
    <property type="evidence" value="ECO:0007669"/>
    <property type="project" value="UniProtKB-SubCell"/>
</dbReference>
<dbReference type="PANTHER" id="PTHR43141">
    <property type="entry name" value="CYTOCHROME BD2 SUBUNIT II"/>
    <property type="match status" value="1"/>
</dbReference>
<organism evidence="13">
    <name type="scientific">Schaalia odontolytica</name>
    <dbReference type="NCBI Taxonomy" id="1660"/>
    <lineage>
        <taxon>Bacteria</taxon>
        <taxon>Bacillati</taxon>
        <taxon>Actinomycetota</taxon>
        <taxon>Actinomycetes</taxon>
        <taxon>Actinomycetales</taxon>
        <taxon>Actinomycetaceae</taxon>
        <taxon>Schaalia</taxon>
    </lineage>
</organism>
<gene>
    <name evidence="13" type="primary">cydB</name>
    <name evidence="13" type="ORF">AOLFYP35_01599</name>
</gene>
<keyword evidence="13" id="KW-0560">Oxidoreductase</keyword>
<evidence type="ECO:0000256" key="2">
    <source>
        <dbReference type="ARBA" id="ARBA00007543"/>
    </source>
</evidence>
<keyword evidence="7" id="KW-0479">Metal-binding</keyword>
<feature type="transmembrane region" description="Helical" evidence="12">
    <location>
        <begin position="120"/>
        <end position="138"/>
    </location>
</feature>
<proteinExistence type="inferred from homology"/>
<dbReference type="AlphaFoldDB" id="A0A6N2U0J5"/>
<dbReference type="GO" id="GO:0046872">
    <property type="term" value="F:metal ion binding"/>
    <property type="evidence" value="ECO:0007669"/>
    <property type="project" value="UniProtKB-KW"/>
</dbReference>
<reference evidence="13" key="1">
    <citation type="submission" date="2019-11" db="EMBL/GenBank/DDBJ databases">
        <authorList>
            <person name="Feng L."/>
        </authorList>
    </citation>
    <scope>NUCLEOTIDE SEQUENCE</scope>
    <source>
        <strain evidence="13">AodontolyticusLFYP35</strain>
    </source>
</reference>
<dbReference type="GO" id="GO:0016682">
    <property type="term" value="F:oxidoreductase activity, acting on diphenols and related substances as donors, oxygen as acceptor"/>
    <property type="evidence" value="ECO:0007669"/>
    <property type="project" value="TreeGrafter"/>
</dbReference>
<evidence type="ECO:0000256" key="1">
    <source>
        <dbReference type="ARBA" id="ARBA00004651"/>
    </source>
</evidence>
<name>A0A6N2U0J5_9ACTO</name>
<feature type="transmembrane region" description="Helical" evidence="12">
    <location>
        <begin position="6"/>
        <end position="36"/>
    </location>
</feature>
<dbReference type="EMBL" id="CACRSM010000003">
    <property type="protein sequence ID" value="VYT11570.1"/>
    <property type="molecule type" value="Genomic_DNA"/>
</dbReference>
<keyword evidence="10" id="KW-0408">Iron</keyword>
<dbReference type="InterPro" id="IPR003317">
    <property type="entry name" value="Cyt-d_oxidase_su2"/>
</dbReference>
<protein>
    <submittedName>
        <fullName evidence="13">Cytochrome bd-I ubiquinol oxidase subunit 2</fullName>
        <ecNumber evidence="13">1.10.3.10</ecNumber>
    </submittedName>
</protein>
<evidence type="ECO:0000256" key="7">
    <source>
        <dbReference type="ARBA" id="ARBA00022723"/>
    </source>
</evidence>
<comment type="subcellular location">
    <subcellularLocation>
        <location evidence="1">Cell membrane</location>
        <topology evidence="1">Multi-pass membrane protein</topology>
    </subcellularLocation>
</comment>
<dbReference type="PIRSF" id="PIRSF000267">
    <property type="entry name" value="Cyt_oxidse_sub2"/>
    <property type="match status" value="1"/>
</dbReference>
<evidence type="ECO:0000256" key="3">
    <source>
        <dbReference type="ARBA" id="ARBA00022448"/>
    </source>
</evidence>
<feature type="transmembrane region" description="Helical" evidence="12">
    <location>
        <begin position="81"/>
        <end position="99"/>
    </location>
</feature>
<keyword evidence="4" id="KW-1003">Cell membrane</keyword>
<keyword evidence="6 12" id="KW-0812">Transmembrane</keyword>
<evidence type="ECO:0000313" key="13">
    <source>
        <dbReference type="EMBL" id="VYT11570.1"/>
    </source>
</evidence>
<keyword evidence="3" id="KW-0813">Transport</keyword>
<dbReference type="GO" id="GO:0070069">
    <property type="term" value="C:cytochrome complex"/>
    <property type="evidence" value="ECO:0007669"/>
    <property type="project" value="TreeGrafter"/>
</dbReference>
<dbReference type="GO" id="GO:0019646">
    <property type="term" value="P:aerobic electron transport chain"/>
    <property type="evidence" value="ECO:0007669"/>
    <property type="project" value="TreeGrafter"/>
</dbReference>
<feature type="transmembrane region" description="Helical" evidence="12">
    <location>
        <begin position="317"/>
        <end position="339"/>
    </location>
</feature>
<evidence type="ECO:0000256" key="12">
    <source>
        <dbReference type="SAM" id="Phobius"/>
    </source>
</evidence>
<dbReference type="Pfam" id="PF02322">
    <property type="entry name" value="Cyt_bd_oxida_II"/>
    <property type="match status" value="1"/>
</dbReference>
<evidence type="ECO:0000256" key="8">
    <source>
        <dbReference type="ARBA" id="ARBA00022982"/>
    </source>
</evidence>
<dbReference type="GO" id="GO:0009055">
    <property type="term" value="F:electron transfer activity"/>
    <property type="evidence" value="ECO:0007669"/>
    <property type="project" value="TreeGrafter"/>
</dbReference>
<evidence type="ECO:0000256" key="6">
    <source>
        <dbReference type="ARBA" id="ARBA00022692"/>
    </source>
</evidence>
<evidence type="ECO:0000256" key="9">
    <source>
        <dbReference type="ARBA" id="ARBA00022989"/>
    </source>
</evidence>
<evidence type="ECO:0000256" key="4">
    <source>
        <dbReference type="ARBA" id="ARBA00022475"/>
    </source>
</evidence>
<keyword evidence="8" id="KW-0249">Electron transport</keyword>
<comment type="similarity">
    <text evidence="2">Belongs to the cytochrome ubiquinol oxidase subunit 2 family.</text>
</comment>
<feature type="transmembrane region" description="Helical" evidence="12">
    <location>
        <begin position="215"/>
        <end position="237"/>
    </location>
</feature>
<evidence type="ECO:0000256" key="10">
    <source>
        <dbReference type="ARBA" id="ARBA00023004"/>
    </source>
</evidence>
<keyword evidence="9 12" id="KW-1133">Transmembrane helix</keyword>
<dbReference type="PANTHER" id="PTHR43141:SF5">
    <property type="entry name" value="CYTOCHROME BD-I UBIQUINOL OXIDASE SUBUNIT 2"/>
    <property type="match status" value="1"/>
</dbReference>
<feature type="transmembrane region" description="Helical" evidence="12">
    <location>
        <begin position="243"/>
        <end position="262"/>
    </location>
</feature>
<accession>A0A6N2U0J5</accession>
<dbReference type="EC" id="1.10.3.10" evidence="13"/>
<sequence>MTLSILWFILIAVLWTMYLVLEGFDYGVGMLQGFLARDDRERTQALRTIGPHWDGNEVWLLTAGGATFAAFPEWYATMFSGMYLALFLILLALIVRVCAIEWRSKLKSEQWRSVWDRVHAVSALLVPLLFGVAFANLVQGMKIEVVTHGTNAVVVPADVPSSLNTAVHQLTGGFFSLLTPYTLLGGLVLVALCLAHGAQFLALKTQGDLQERANGFAAPATVVATALAAVWVIWGQFAYSTNVLAWIPLLIAALCLIASTVFSQAVLRNEGLSFLFSCLAMAGAVAWIFAAMAPNVMKSSIDPAYSLTIAQASSTTGTLTVMSIVALCLVPVVLVYTAWSYWKFRSRVSSSDVSTNTGLILNKIRLDQNFLAG</sequence>
<keyword evidence="11 12" id="KW-0472">Membrane</keyword>
<dbReference type="NCBIfam" id="TIGR00203">
    <property type="entry name" value="cydB"/>
    <property type="match status" value="1"/>
</dbReference>
<evidence type="ECO:0000256" key="11">
    <source>
        <dbReference type="ARBA" id="ARBA00023136"/>
    </source>
</evidence>
<evidence type="ECO:0000256" key="5">
    <source>
        <dbReference type="ARBA" id="ARBA00022617"/>
    </source>
</evidence>
<feature type="transmembrane region" description="Helical" evidence="12">
    <location>
        <begin position="274"/>
        <end position="297"/>
    </location>
</feature>
<feature type="transmembrane region" description="Helical" evidence="12">
    <location>
        <begin position="181"/>
        <end position="203"/>
    </location>
</feature>
<keyword evidence="5" id="KW-0349">Heme</keyword>